<name>V6M5E2_9BACL</name>
<comment type="caution">
    <text evidence="2">The sequence shown here is derived from an EMBL/GenBank/DDBJ whole genome shotgun (WGS) entry which is preliminary data.</text>
</comment>
<dbReference type="PATRIC" id="fig|1408254.3.peg.3828"/>
<protein>
    <submittedName>
        <fullName evidence="2">Uncharacterized protein</fullName>
    </submittedName>
</protein>
<gene>
    <name evidence="2" type="ORF">T458_19535</name>
</gene>
<feature type="region of interest" description="Disordered" evidence="1">
    <location>
        <begin position="1"/>
        <end position="45"/>
    </location>
</feature>
<evidence type="ECO:0000313" key="2">
    <source>
        <dbReference type="EMBL" id="EST53080.1"/>
    </source>
</evidence>
<dbReference type="EMBL" id="AYJU01000017">
    <property type="protein sequence ID" value="EST53080.1"/>
    <property type="molecule type" value="Genomic_DNA"/>
</dbReference>
<organism evidence="2 3">
    <name type="scientific">Brevibacillus panacihumi W25</name>
    <dbReference type="NCBI Taxonomy" id="1408254"/>
    <lineage>
        <taxon>Bacteria</taxon>
        <taxon>Bacillati</taxon>
        <taxon>Bacillota</taxon>
        <taxon>Bacilli</taxon>
        <taxon>Bacillales</taxon>
        <taxon>Paenibacillaceae</taxon>
        <taxon>Brevibacillus</taxon>
    </lineage>
</organism>
<proteinExistence type="predicted"/>
<evidence type="ECO:0000313" key="3">
    <source>
        <dbReference type="Proteomes" id="UP000017973"/>
    </source>
</evidence>
<dbReference type="AlphaFoldDB" id="V6M5E2"/>
<evidence type="ECO:0000256" key="1">
    <source>
        <dbReference type="SAM" id="MobiDB-lite"/>
    </source>
</evidence>
<accession>V6M5E2</accession>
<dbReference type="Proteomes" id="UP000017973">
    <property type="component" value="Unassembled WGS sequence"/>
</dbReference>
<reference evidence="2 3" key="1">
    <citation type="journal article" date="2014" name="Genome Announc.">
        <title>Draft Genome Sequence of Brevibacillus panacihumi Strain W25, a Halotolerant Hydrocarbon-Degrading Bacterium.</title>
        <authorList>
            <person name="Wang X."/>
            <person name="Jin D."/>
            <person name="Zhou L."/>
            <person name="Wu L."/>
            <person name="An W."/>
            <person name="Chen Y."/>
            <person name="Zhao L."/>
        </authorList>
    </citation>
    <scope>NUCLEOTIDE SEQUENCE [LARGE SCALE GENOMIC DNA]</scope>
    <source>
        <strain evidence="2 3">W25</strain>
    </source>
</reference>
<dbReference type="STRING" id="1408254.T458_19535"/>
<dbReference type="HOGENOM" id="CLU_217471_0_0_9"/>
<sequence length="45" mass="4888">MSKEKKSMPAAQHPNEAATRQPESVHNDAPGYGDKKLEGPNRPST</sequence>
<keyword evidence="3" id="KW-1185">Reference proteome</keyword>
<dbReference type="RefSeq" id="WP_023557721.1">
    <property type="nucleotide sequence ID" value="NZ_KI629785.1"/>
</dbReference>